<sequence>MSAKFEPGDLIATRQYATITGESVTVPAPVGSTHLQFRRFAGCPICHLHLRSFATRHQELVDAGITEVVFFHSPHSALQGYQALLPFAVVADAERQSYDEFGIDTRISAVAHPRAWRSAFRGYASVMGHRNDPDNAGVGASDGSTHLSLPADFLLVPDGTVVAAHYGRHADDQWTVDQVLDLNRVNAGKEPL</sequence>
<accession>A0ABT8HA79</accession>
<name>A0ABT8HA79_MYCAO</name>
<dbReference type="InterPro" id="IPR032801">
    <property type="entry name" value="PXL2A/B/C"/>
</dbReference>
<organism evidence="1 2">
    <name type="scientific">Mycolicibacterium austroafricanum</name>
    <name type="common">Mycobacterium austroafricanum</name>
    <dbReference type="NCBI Taxonomy" id="39687"/>
    <lineage>
        <taxon>Bacteria</taxon>
        <taxon>Bacillati</taxon>
        <taxon>Actinomycetota</taxon>
        <taxon>Actinomycetes</taxon>
        <taxon>Mycobacteriales</taxon>
        <taxon>Mycobacteriaceae</taxon>
        <taxon>Mycolicibacterium</taxon>
    </lineage>
</organism>
<keyword evidence="2" id="KW-1185">Reference proteome</keyword>
<protein>
    <submittedName>
        <fullName evidence="1">Peroxiredoxin-like family protein</fullName>
    </submittedName>
</protein>
<dbReference type="Gene3D" id="3.40.30.10">
    <property type="entry name" value="Glutaredoxin"/>
    <property type="match status" value="1"/>
</dbReference>
<evidence type="ECO:0000313" key="1">
    <source>
        <dbReference type="EMBL" id="MDN4517445.1"/>
    </source>
</evidence>
<dbReference type="SUPFAM" id="SSF52833">
    <property type="entry name" value="Thioredoxin-like"/>
    <property type="match status" value="1"/>
</dbReference>
<dbReference type="RefSeq" id="WP_165804723.1">
    <property type="nucleotide sequence ID" value="NZ_CP070380.1"/>
</dbReference>
<gene>
    <name evidence="1" type="ORF">QYF68_06345</name>
</gene>
<comment type="caution">
    <text evidence="1">The sequence shown here is derived from an EMBL/GenBank/DDBJ whole genome shotgun (WGS) entry which is preliminary data.</text>
</comment>
<dbReference type="Proteomes" id="UP001172687">
    <property type="component" value="Unassembled WGS sequence"/>
</dbReference>
<dbReference type="CDD" id="cd02970">
    <property type="entry name" value="PRX_like2"/>
    <property type="match status" value="1"/>
</dbReference>
<dbReference type="InterPro" id="IPR036249">
    <property type="entry name" value="Thioredoxin-like_sf"/>
</dbReference>
<dbReference type="EMBL" id="JAUHTC010000030">
    <property type="protein sequence ID" value="MDN4517445.1"/>
    <property type="molecule type" value="Genomic_DNA"/>
</dbReference>
<evidence type="ECO:0000313" key="2">
    <source>
        <dbReference type="Proteomes" id="UP001172687"/>
    </source>
</evidence>
<proteinExistence type="predicted"/>
<dbReference type="Pfam" id="PF13911">
    <property type="entry name" value="AhpC-TSA_2"/>
    <property type="match status" value="1"/>
</dbReference>
<reference evidence="1" key="1">
    <citation type="submission" date="2023-07" db="EMBL/GenBank/DDBJ databases">
        <title>Degradation of tert-butanol by M. austroafricanum TBA100.</title>
        <authorList>
            <person name="Helbich S."/>
            <person name="Vainshtein Y."/>
        </authorList>
    </citation>
    <scope>NUCLEOTIDE SEQUENCE</scope>
    <source>
        <strain evidence="1">TBA100</strain>
    </source>
</reference>